<feature type="domain" description="Ricin B lectin" evidence="2">
    <location>
        <begin position="47"/>
        <end position="187"/>
    </location>
</feature>
<dbReference type="SMART" id="SM00458">
    <property type="entry name" value="RICIN"/>
    <property type="match status" value="1"/>
</dbReference>
<reference evidence="3" key="1">
    <citation type="journal article" date="2014" name="Int. J. Syst. Evol. Microbiol.">
        <title>Complete genome sequence of Corynebacterium casei LMG S-19264T (=DSM 44701T), isolated from a smear-ripened cheese.</title>
        <authorList>
            <consortium name="US DOE Joint Genome Institute (JGI-PGF)"/>
            <person name="Walter F."/>
            <person name="Albersmeier A."/>
            <person name="Kalinowski J."/>
            <person name="Ruckert C."/>
        </authorList>
    </citation>
    <scope>NUCLEOTIDE SEQUENCE</scope>
    <source>
        <strain evidence="3">CGMCC 4.7272</strain>
    </source>
</reference>
<dbReference type="InterPro" id="IPR000772">
    <property type="entry name" value="Ricin_B_lectin"/>
</dbReference>
<gene>
    <name evidence="3" type="ORF">GCM10012282_24320</name>
</gene>
<proteinExistence type="predicted"/>
<sequence>MRKHPRAHRLLTASTVLFAGGVLLLPTPTIAQPEKPDSRDSAAVVPASEFQIRNPQTGKCMTVAGGRSTENNVRLVQFNCDKDSSRRWKLTGGSDNSYQLVNAQTRKCATVAGGRSTENNVELVQFDCDSDASRRWSLVNWDSGAFELVNDRTGKCATVAGGRSTENNVGLVQFDCDGDRSRTWILSLAG</sequence>
<dbReference type="Pfam" id="PF14200">
    <property type="entry name" value="RicinB_lectin_2"/>
    <property type="match status" value="2"/>
</dbReference>
<dbReference type="RefSeq" id="WP_189147321.1">
    <property type="nucleotide sequence ID" value="NZ_BAABER010000007.1"/>
</dbReference>
<feature type="chain" id="PRO_5037456192" description="Ricin B lectin domain-containing protein" evidence="1">
    <location>
        <begin position="32"/>
        <end position="190"/>
    </location>
</feature>
<comment type="caution">
    <text evidence="3">The sequence shown here is derived from an EMBL/GenBank/DDBJ whole genome shotgun (WGS) entry which is preliminary data.</text>
</comment>
<reference evidence="3" key="2">
    <citation type="submission" date="2020-09" db="EMBL/GenBank/DDBJ databases">
        <authorList>
            <person name="Sun Q."/>
            <person name="Zhou Y."/>
        </authorList>
    </citation>
    <scope>NUCLEOTIDE SEQUENCE</scope>
    <source>
        <strain evidence="3">CGMCC 4.7272</strain>
    </source>
</reference>
<evidence type="ECO:0000313" key="3">
    <source>
        <dbReference type="EMBL" id="GGJ26974.1"/>
    </source>
</evidence>
<evidence type="ECO:0000256" key="1">
    <source>
        <dbReference type="SAM" id="SignalP"/>
    </source>
</evidence>
<dbReference type="EMBL" id="BMMU01000006">
    <property type="protein sequence ID" value="GGJ26974.1"/>
    <property type="molecule type" value="Genomic_DNA"/>
</dbReference>
<dbReference type="AlphaFoldDB" id="A0A917KTF3"/>
<keyword evidence="4" id="KW-1185">Reference proteome</keyword>
<accession>A0A917KTF3</accession>
<dbReference type="InterPro" id="IPR035992">
    <property type="entry name" value="Ricin_B-like_lectins"/>
</dbReference>
<dbReference type="SUPFAM" id="SSF50370">
    <property type="entry name" value="Ricin B-like lectins"/>
    <property type="match status" value="1"/>
</dbReference>
<dbReference type="Proteomes" id="UP000625682">
    <property type="component" value="Unassembled WGS sequence"/>
</dbReference>
<dbReference type="CDD" id="cd00161">
    <property type="entry name" value="beta-trefoil_Ricin-like"/>
    <property type="match status" value="1"/>
</dbReference>
<dbReference type="PROSITE" id="PS50231">
    <property type="entry name" value="RICIN_B_LECTIN"/>
    <property type="match status" value="1"/>
</dbReference>
<name>A0A917KTF3_9ACTN</name>
<evidence type="ECO:0000313" key="4">
    <source>
        <dbReference type="Proteomes" id="UP000625682"/>
    </source>
</evidence>
<keyword evidence="1" id="KW-0732">Signal</keyword>
<evidence type="ECO:0000259" key="2">
    <source>
        <dbReference type="SMART" id="SM00458"/>
    </source>
</evidence>
<feature type="signal peptide" evidence="1">
    <location>
        <begin position="1"/>
        <end position="31"/>
    </location>
</feature>
<organism evidence="3 4">
    <name type="scientific">Streptomyces lacrimifluminis</name>
    <dbReference type="NCBI Taxonomy" id="1500077"/>
    <lineage>
        <taxon>Bacteria</taxon>
        <taxon>Bacillati</taxon>
        <taxon>Actinomycetota</taxon>
        <taxon>Actinomycetes</taxon>
        <taxon>Kitasatosporales</taxon>
        <taxon>Streptomycetaceae</taxon>
        <taxon>Streptomyces</taxon>
    </lineage>
</organism>
<dbReference type="Gene3D" id="2.80.10.50">
    <property type="match status" value="1"/>
</dbReference>
<protein>
    <recommendedName>
        <fullName evidence="2">Ricin B lectin domain-containing protein</fullName>
    </recommendedName>
</protein>